<sequence>MKDITWYQYNENLLRHGDQRFDKSIKINKLGTKKKIDVRFNSQDKESSRNNKCNSDNLNEAKINKYKDLLIVKDWLTT</sequence>
<gene>
    <name evidence="1" type="ORF">RPERSI_LOCUS9136</name>
</gene>
<evidence type="ECO:0000313" key="1">
    <source>
        <dbReference type="EMBL" id="CAG8681508.1"/>
    </source>
</evidence>
<keyword evidence="2" id="KW-1185">Reference proteome</keyword>
<dbReference type="Proteomes" id="UP000789920">
    <property type="component" value="Unassembled WGS sequence"/>
</dbReference>
<feature type="non-terminal residue" evidence="1">
    <location>
        <position position="78"/>
    </location>
</feature>
<reference evidence="1" key="1">
    <citation type="submission" date="2021-06" db="EMBL/GenBank/DDBJ databases">
        <authorList>
            <person name="Kallberg Y."/>
            <person name="Tangrot J."/>
            <person name="Rosling A."/>
        </authorList>
    </citation>
    <scope>NUCLEOTIDE SEQUENCE</scope>
    <source>
        <strain evidence="1">MA461A</strain>
    </source>
</reference>
<evidence type="ECO:0000313" key="2">
    <source>
        <dbReference type="Proteomes" id="UP000789920"/>
    </source>
</evidence>
<organism evidence="1 2">
    <name type="scientific">Racocetra persica</name>
    <dbReference type="NCBI Taxonomy" id="160502"/>
    <lineage>
        <taxon>Eukaryota</taxon>
        <taxon>Fungi</taxon>
        <taxon>Fungi incertae sedis</taxon>
        <taxon>Mucoromycota</taxon>
        <taxon>Glomeromycotina</taxon>
        <taxon>Glomeromycetes</taxon>
        <taxon>Diversisporales</taxon>
        <taxon>Gigasporaceae</taxon>
        <taxon>Racocetra</taxon>
    </lineage>
</organism>
<comment type="caution">
    <text evidence="1">The sequence shown here is derived from an EMBL/GenBank/DDBJ whole genome shotgun (WGS) entry which is preliminary data.</text>
</comment>
<accession>A0ACA9P2S2</accession>
<name>A0ACA9P2S2_9GLOM</name>
<dbReference type="EMBL" id="CAJVQC010017004">
    <property type="protein sequence ID" value="CAG8681508.1"/>
    <property type="molecule type" value="Genomic_DNA"/>
</dbReference>
<proteinExistence type="predicted"/>
<protein>
    <submittedName>
        <fullName evidence="1">24613_t:CDS:1</fullName>
    </submittedName>
</protein>